<evidence type="ECO:0000313" key="3">
    <source>
        <dbReference type="Proteomes" id="UP001168990"/>
    </source>
</evidence>
<reference evidence="2" key="1">
    <citation type="journal article" date="2023" name="bioRxiv">
        <title>Scaffold-level genome assemblies of two parasitoid biocontrol wasps reveal the parthenogenesis mechanism and an associated novel virus.</title>
        <authorList>
            <person name="Inwood S."/>
            <person name="Skelly J."/>
            <person name="Guhlin J."/>
            <person name="Harrop T."/>
            <person name="Goldson S."/>
            <person name="Dearden P."/>
        </authorList>
    </citation>
    <scope>NUCLEOTIDE SEQUENCE</scope>
    <source>
        <strain evidence="2">Irish</strain>
        <tissue evidence="2">Whole body</tissue>
    </source>
</reference>
<feature type="non-terminal residue" evidence="2">
    <location>
        <position position="1"/>
    </location>
</feature>
<gene>
    <name evidence="2" type="ORF">PV328_000627</name>
</gene>
<comment type="caution">
    <text evidence="2">The sequence shown here is derived from an EMBL/GenBank/DDBJ whole genome shotgun (WGS) entry which is preliminary data.</text>
</comment>
<sequence length="116" mass="13263">MPLSVMGYHVHDDDDDDDDVCDVFTYLQLKCFLVNAVQSCTNVVRLDEQRHTSSHVLTQEGKSNSDPQTRTGQRWLGIRRIYPSIIDSGFDTTDSAPEDKEEIRMKMGMLEIRPSI</sequence>
<feature type="region of interest" description="Disordered" evidence="1">
    <location>
        <begin position="50"/>
        <end position="73"/>
    </location>
</feature>
<dbReference type="AlphaFoldDB" id="A0AA39FVS5"/>
<reference evidence="2" key="2">
    <citation type="submission" date="2023-03" db="EMBL/GenBank/DDBJ databases">
        <authorList>
            <person name="Inwood S.N."/>
            <person name="Skelly J.G."/>
            <person name="Guhlin J."/>
            <person name="Harrop T.W.R."/>
            <person name="Goldson S.G."/>
            <person name="Dearden P.K."/>
        </authorList>
    </citation>
    <scope>NUCLEOTIDE SEQUENCE</scope>
    <source>
        <strain evidence="2">Irish</strain>
        <tissue evidence="2">Whole body</tissue>
    </source>
</reference>
<dbReference type="Proteomes" id="UP001168990">
    <property type="component" value="Unassembled WGS sequence"/>
</dbReference>
<feature type="compositionally biased region" description="Polar residues" evidence="1">
    <location>
        <begin position="54"/>
        <end position="72"/>
    </location>
</feature>
<evidence type="ECO:0000256" key="1">
    <source>
        <dbReference type="SAM" id="MobiDB-lite"/>
    </source>
</evidence>
<proteinExistence type="predicted"/>
<name>A0AA39FVS5_9HYME</name>
<accession>A0AA39FVS5</accession>
<keyword evidence="3" id="KW-1185">Reference proteome</keyword>
<dbReference type="EMBL" id="JAQQBS010000001">
    <property type="protein sequence ID" value="KAK0176496.1"/>
    <property type="molecule type" value="Genomic_DNA"/>
</dbReference>
<protein>
    <submittedName>
        <fullName evidence="2">Uncharacterized protein</fullName>
    </submittedName>
</protein>
<organism evidence="2 3">
    <name type="scientific">Microctonus aethiopoides</name>
    <dbReference type="NCBI Taxonomy" id="144406"/>
    <lineage>
        <taxon>Eukaryota</taxon>
        <taxon>Metazoa</taxon>
        <taxon>Ecdysozoa</taxon>
        <taxon>Arthropoda</taxon>
        <taxon>Hexapoda</taxon>
        <taxon>Insecta</taxon>
        <taxon>Pterygota</taxon>
        <taxon>Neoptera</taxon>
        <taxon>Endopterygota</taxon>
        <taxon>Hymenoptera</taxon>
        <taxon>Apocrita</taxon>
        <taxon>Ichneumonoidea</taxon>
        <taxon>Braconidae</taxon>
        <taxon>Euphorinae</taxon>
        <taxon>Microctonus</taxon>
    </lineage>
</organism>
<evidence type="ECO:0000313" key="2">
    <source>
        <dbReference type="EMBL" id="KAK0176496.1"/>
    </source>
</evidence>